<dbReference type="EMBL" id="JBHTIF010000005">
    <property type="protein sequence ID" value="MFD0727348.1"/>
    <property type="molecule type" value="Genomic_DNA"/>
</dbReference>
<evidence type="ECO:0000313" key="3">
    <source>
        <dbReference type="Proteomes" id="UP001597110"/>
    </source>
</evidence>
<keyword evidence="3" id="KW-1185">Reference proteome</keyword>
<protein>
    <submittedName>
        <fullName evidence="2">DUF4166 domain-containing protein</fullName>
    </submittedName>
</protein>
<dbReference type="Proteomes" id="UP001597110">
    <property type="component" value="Unassembled WGS sequence"/>
</dbReference>
<dbReference type="InterPro" id="IPR025311">
    <property type="entry name" value="DUF4166"/>
</dbReference>
<evidence type="ECO:0000259" key="1">
    <source>
        <dbReference type="Pfam" id="PF13761"/>
    </source>
</evidence>
<proteinExistence type="predicted"/>
<name>A0ABW2YHH5_9GAMM</name>
<accession>A0ABW2YHH5</accession>
<sequence>MSGATPVEAWFGDGFARLHPSLQSLHREGGRLEGRVSFRVGRGLAGTIGRRVLRRLGIDPASPEQRLVVDIRHVDGVLRWARRFGDGQEAVSWFRPVGRWPDGHWEERAGPLKLRLMVDTDGGGWRWRQIGCRLWRLPLPAWLAPAVDAGKRIEDGHYRFDVAIRLPLLGEILAWGGHLRMAC</sequence>
<reference evidence="3" key="1">
    <citation type="journal article" date="2019" name="Int. J. Syst. Evol. Microbiol.">
        <title>The Global Catalogue of Microorganisms (GCM) 10K type strain sequencing project: providing services to taxonomists for standard genome sequencing and annotation.</title>
        <authorList>
            <consortium name="The Broad Institute Genomics Platform"/>
            <consortium name="The Broad Institute Genome Sequencing Center for Infectious Disease"/>
            <person name="Wu L."/>
            <person name="Ma J."/>
        </authorList>
    </citation>
    <scope>NUCLEOTIDE SEQUENCE [LARGE SCALE GENOMIC DNA]</scope>
    <source>
        <strain evidence="3">CCUG 55585</strain>
    </source>
</reference>
<feature type="domain" description="DUF4166" evidence="1">
    <location>
        <begin position="18"/>
        <end position="179"/>
    </location>
</feature>
<dbReference type="Pfam" id="PF13761">
    <property type="entry name" value="DUF4166"/>
    <property type="match status" value="1"/>
</dbReference>
<gene>
    <name evidence="2" type="ORF">ACFQ0E_17265</name>
</gene>
<organism evidence="2 3">
    <name type="scientific">Lysobacter brunescens</name>
    <dbReference type="NCBI Taxonomy" id="262323"/>
    <lineage>
        <taxon>Bacteria</taxon>
        <taxon>Pseudomonadati</taxon>
        <taxon>Pseudomonadota</taxon>
        <taxon>Gammaproteobacteria</taxon>
        <taxon>Lysobacterales</taxon>
        <taxon>Lysobacteraceae</taxon>
        <taxon>Lysobacter</taxon>
    </lineage>
</organism>
<dbReference type="RefSeq" id="WP_386825962.1">
    <property type="nucleotide sequence ID" value="NZ_JBHTIF010000005.1"/>
</dbReference>
<comment type="caution">
    <text evidence="2">The sequence shown here is derived from an EMBL/GenBank/DDBJ whole genome shotgun (WGS) entry which is preliminary data.</text>
</comment>
<evidence type="ECO:0000313" key="2">
    <source>
        <dbReference type="EMBL" id="MFD0727348.1"/>
    </source>
</evidence>